<keyword evidence="7" id="KW-0406">Ion transport</keyword>
<dbReference type="RefSeq" id="XP_027613715.1">
    <property type="nucleotide sequence ID" value="XM_027757914.1"/>
</dbReference>
<evidence type="ECO:0000256" key="4">
    <source>
        <dbReference type="ARBA" id="ARBA00022692"/>
    </source>
</evidence>
<feature type="domain" description="SLC41A/MgtE integral membrane" evidence="11">
    <location>
        <begin position="124"/>
        <end position="293"/>
    </location>
</feature>
<keyword evidence="13" id="KW-1185">Reference proteome</keyword>
<name>A0A401GKX5_9APHY</name>
<protein>
    <recommendedName>
        <fullName evidence="11">SLC41A/MgtE integral membrane domain-containing protein</fullName>
    </recommendedName>
</protein>
<dbReference type="AlphaFoldDB" id="A0A401GKX5"/>
<evidence type="ECO:0000256" key="7">
    <source>
        <dbReference type="ARBA" id="ARBA00023065"/>
    </source>
</evidence>
<evidence type="ECO:0000256" key="8">
    <source>
        <dbReference type="ARBA" id="ARBA00023136"/>
    </source>
</evidence>
<comment type="caution">
    <text evidence="12">The sequence shown here is derived from an EMBL/GenBank/DDBJ whole genome shotgun (WGS) entry which is preliminary data.</text>
</comment>
<dbReference type="Proteomes" id="UP000287166">
    <property type="component" value="Unassembled WGS sequence"/>
</dbReference>
<sequence length="530" mass="56575">MEGAVSSDPASEISSETIELTTLDGTTETDDQKSAKPLVYELADDSDGDSDDEGEGNRALLGSLREERVFVGHTSRWAQVKSLVIETSPTLLITTLGLLFTGEILTNVSHWKAMSRVDELIMIIPVVLNLKGNLEMNLSARLGTAANMGELDEPSRRKSIILGNLTLLQVQATVVSFVAACVAFLLGRIIPRPAGEEAVSAVLSGNITSSIVARTVGARTPRPIFPGGSPTSGLSEFAMVASAAMTSTCLSGCVLGSFMCTLVVLCRRFGLDPDNIAPPVAACLGDLVTLTILGVVSALHLLIIDTVIPLIIIIFLVAAAVGWTVLTRRNEHVQHLLTEGWMPLFIAMIISSGTGLVLDTFVGQYTGYALVAVVVTGLSGNVGSVFISRLSTALHAATFTLPTVLSDLPTLDQADEKSPHPSQRMVMITLLLVSLPVNIAFLATVFAFGWLRLSFLFIVLQVIFFCITTVISLFLAQVTTNLLWKRDLDPDMYALPLNSALVDLVGQLLLVCCYEIAALLGSHVRSHAES</sequence>
<dbReference type="GO" id="GO:0008324">
    <property type="term" value="F:monoatomic cation transmembrane transporter activity"/>
    <property type="evidence" value="ECO:0007669"/>
    <property type="project" value="InterPro"/>
</dbReference>
<evidence type="ECO:0000313" key="12">
    <source>
        <dbReference type="EMBL" id="GBE82802.1"/>
    </source>
</evidence>
<evidence type="ECO:0000313" key="13">
    <source>
        <dbReference type="Proteomes" id="UP000287166"/>
    </source>
</evidence>
<organism evidence="12 13">
    <name type="scientific">Sparassis crispa</name>
    <dbReference type="NCBI Taxonomy" id="139825"/>
    <lineage>
        <taxon>Eukaryota</taxon>
        <taxon>Fungi</taxon>
        <taxon>Dikarya</taxon>
        <taxon>Basidiomycota</taxon>
        <taxon>Agaricomycotina</taxon>
        <taxon>Agaricomycetes</taxon>
        <taxon>Polyporales</taxon>
        <taxon>Sparassidaceae</taxon>
        <taxon>Sparassis</taxon>
    </lineage>
</organism>
<feature type="transmembrane region" description="Helical" evidence="10">
    <location>
        <begin position="165"/>
        <end position="186"/>
    </location>
</feature>
<dbReference type="InParanoid" id="A0A401GKX5"/>
<keyword evidence="5" id="KW-0460">Magnesium</keyword>
<keyword evidence="8 10" id="KW-0472">Membrane</keyword>
<feature type="domain" description="SLC41A/MgtE integral membrane" evidence="11">
    <location>
        <begin position="374"/>
        <end position="512"/>
    </location>
</feature>
<evidence type="ECO:0000256" key="3">
    <source>
        <dbReference type="ARBA" id="ARBA00022448"/>
    </source>
</evidence>
<dbReference type="GO" id="GO:0005886">
    <property type="term" value="C:plasma membrane"/>
    <property type="evidence" value="ECO:0007669"/>
    <property type="project" value="TreeGrafter"/>
</dbReference>
<dbReference type="SUPFAM" id="SSF161093">
    <property type="entry name" value="MgtE membrane domain-like"/>
    <property type="match status" value="2"/>
</dbReference>
<dbReference type="InterPro" id="IPR036739">
    <property type="entry name" value="SLC41_membr_dom_sf"/>
</dbReference>
<feature type="transmembrane region" description="Helical" evidence="10">
    <location>
        <begin position="277"/>
        <end position="301"/>
    </location>
</feature>
<evidence type="ECO:0000256" key="5">
    <source>
        <dbReference type="ARBA" id="ARBA00022842"/>
    </source>
</evidence>
<evidence type="ECO:0000256" key="1">
    <source>
        <dbReference type="ARBA" id="ARBA00004141"/>
    </source>
</evidence>
<feature type="region of interest" description="Disordered" evidence="9">
    <location>
        <begin position="1"/>
        <end position="36"/>
    </location>
</feature>
<dbReference type="OrthoDB" id="666972at2759"/>
<dbReference type="InterPro" id="IPR006667">
    <property type="entry name" value="SLC41_membr_dom"/>
</dbReference>
<dbReference type="Pfam" id="PF01769">
    <property type="entry name" value="MgtE"/>
    <property type="match status" value="2"/>
</dbReference>
<keyword evidence="3" id="KW-0813">Transport</keyword>
<comment type="similarity">
    <text evidence="2">Belongs to the SLC41A transporter family.</text>
</comment>
<feature type="transmembrane region" description="Helical" evidence="10">
    <location>
        <begin position="455"/>
        <end position="476"/>
    </location>
</feature>
<gene>
    <name evidence="12" type="ORF">SCP_0411870</name>
</gene>
<dbReference type="EMBL" id="BFAD01000004">
    <property type="protein sequence ID" value="GBE82802.1"/>
    <property type="molecule type" value="Genomic_DNA"/>
</dbReference>
<feature type="transmembrane region" description="Helical" evidence="10">
    <location>
        <begin position="426"/>
        <end position="449"/>
    </location>
</feature>
<keyword evidence="6 10" id="KW-1133">Transmembrane helix</keyword>
<comment type="subcellular location">
    <subcellularLocation>
        <location evidence="1">Membrane</location>
        <topology evidence="1">Multi-pass membrane protein</topology>
    </subcellularLocation>
</comment>
<keyword evidence="4 10" id="KW-0812">Transmembrane</keyword>
<dbReference type="PANTHER" id="PTHR16228:SF7">
    <property type="entry name" value="SLC41A_MGTE INTEGRAL MEMBRANE DOMAIN-CONTAINING PROTEIN"/>
    <property type="match status" value="1"/>
</dbReference>
<dbReference type="PANTHER" id="PTHR16228">
    <property type="entry name" value="DIVALENT CATION TRANSPORTER SOLUTE CARRIER FAMILY 41"/>
    <property type="match status" value="1"/>
</dbReference>
<dbReference type="InterPro" id="IPR045349">
    <property type="entry name" value="SLC41A1-3"/>
</dbReference>
<evidence type="ECO:0000256" key="10">
    <source>
        <dbReference type="SAM" id="Phobius"/>
    </source>
</evidence>
<evidence type="ECO:0000256" key="6">
    <source>
        <dbReference type="ARBA" id="ARBA00022989"/>
    </source>
</evidence>
<reference evidence="12 13" key="1">
    <citation type="journal article" date="2018" name="Sci. Rep.">
        <title>Genome sequence of the cauliflower mushroom Sparassis crispa (Hanabiratake) and its association with beneficial usage.</title>
        <authorList>
            <person name="Kiyama R."/>
            <person name="Furutani Y."/>
            <person name="Kawaguchi K."/>
            <person name="Nakanishi T."/>
        </authorList>
    </citation>
    <scope>NUCLEOTIDE SEQUENCE [LARGE SCALE GENOMIC DNA]</scope>
</reference>
<feature type="transmembrane region" description="Helical" evidence="10">
    <location>
        <begin position="307"/>
        <end position="328"/>
    </location>
</feature>
<feature type="transmembrane region" description="Helical" evidence="10">
    <location>
        <begin position="368"/>
        <end position="387"/>
    </location>
</feature>
<feature type="transmembrane region" description="Helical" evidence="10">
    <location>
        <begin position="237"/>
        <end position="265"/>
    </location>
</feature>
<feature type="transmembrane region" description="Helical" evidence="10">
    <location>
        <begin position="340"/>
        <end position="362"/>
    </location>
</feature>
<accession>A0A401GKX5</accession>
<evidence type="ECO:0000256" key="2">
    <source>
        <dbReference type="ARBA" id="ARBA00009749"/>
    </source>
</evidence>
<proteinExistence type="inferred from homology"/>
<dbReference type="GeneID" id="38779719"/>
<evidence type="ECO:0000259" key="11">
    <source>
        <dbReference type="Pfam" id="PF01769"/>
    </source>
</evidence>
<evidence type="ECO:0000256" key="9">
    <source>
        <dbReference type="SAM" id="MobiDB-lite"/>
    </source>
</evidence>
<dbReference type="Gene3D" id="1.10.357.20">
    <property type="entry name" value="SLC41 divalent cation transporters, integral membrane domain"/>
    <property type="match status" value="2"/>
</dbReference>
<feature type="compositionally biased region" description="Low complexity" evidence="9">
    <location>
        <begin position="16"/>
        <end position="26"/>
    </location>
</feature>